<dbReference type="Proteomes" id="UP001296873">
    <property type="component" value="Unassembled WGS sequence"/>
</dbReference>
<dbReference type="InterPro" id="IPR000182">
    <property type="entry name" value="GNAT_dom"/>
</dbReference>
<reference evidence="4 5" key="1">
    <citation type="journal article" date="2020" name="Microorganisms">
        <title>Osmotic Adaptation and Compatible Solute Biosynthesis of Phototrophic Bacteria as Revealed from Genome Analyses.</title>
        <authorList>
            <person name="Imhoff J.F."/>
            <person name="Rahn T."/>
            <person name="Kunzel S."/>
            <person name="Keller A."/>
            <person name="Neulinger S.C."/>
        </authorList>
    </citation>
    <scope>NUCLEOTIDE SEQUENCE [LARGE SCALE GENOMIC DNA]</scope>
    <source>
        <strain evidence="4 5">DSM 9895</strain>
    </source>
</reference>
<evidence type="ECO:0000313" key="4">
    <source>
        <dbReference type="EMBL" id="MBK1668310.1"/>
    </source>
</evidence>
<feature type="domain" description="N-acetyltransferase" evidence="3">
    <location>
        <begin position="76"/>
        <end position="225"/>
    </location>
</feature>
<evidence type="ECO:0000256" key="2">
    <source>
        <dbReference type="ARBA" id="ARBA00023315"/>
    </source>
</evidence>
<dbReference type="SUPFAM" id="SSF55729">
    <property type="entry name" value="Acyl-CoA N-acyltransferases (Nat)"/>
    <property type="match status" value="1"/>
</dbReference>
<gene>
    <name evidence="4" type="ORF">CKO28_09715</name>
</gene>
<dbReference type="PANTHER" id="PTHR43877:SF2">
    <property type="entry name" value="AMINOALKYLPHOSPHONATE N-ACETYLTRANSFERASE-RELATED"/>
    <property type="match status" value="1"/>
</dbReference>
<organism evidence="4 5">
    <name type="scientific">Rhodovibrio sodomensis</name>
    <dbReference type="NCBI Taxonomy" id="1088"/>
    <lineage>
        <taxon>Bacteria</taxon>
        <taxon>Pseudomonadati</taxon>
        <taxon>Pseudomonadota</taxon>
        <taxon>Alphaproteobacteria</taxon>
        <taxon>Rhodospirillales</taxon>
        <taxon>Rhodovibrionaceae</taxon>
        <taxon>Rhodovibrio</taxon>
    </lineage>
</organism>
<evidence type="ECO:0000256" key="1">
    <source>
        <dbReference type="ARBA" id="ARBA00022679"/>
    </source>
</evidence>
<dbReference type="Gene3D" id="3.40.630.30">
    <property type="match status" value="1"/>
</dbReference>
<name>A0ABS1DD29_9PROT</name>
<dbReference type="PROSITE" id="PS51186">
    <property type="entry name" value="GNAT"/>
    <property type="match status" value="1"/>
</dbReference>
<sequence length="225" mass="25110">MLRGSNQAAQGFYQALGYEVQDVGVWGRWLASPGAPPEDYVQPDAEGKLDVTITYLEMTQPPAESAPGAPAGKRVALMRSEPPTVPFYRFLYNEIGRDWLWWERRALDDAALARVIANPDVEVYVLYCNGTPAGMAEIDRRYDRAVDLAYLGVVPEYLGQGLGRYLLGAALDIAWSHAPEKVTVNTCNLDHPKALTLYQRFGFQPVERVQKRIDDPRMTGLIPPV</sequence>
<dbReference type="InterPro" id="IPR050832">
    <property type="entry name" value="Bact_Acetyltransf"/>
</dbReference>
<evidence type="ECO:0000313" key="5">
    <source>
        <dbReference type="Proteomes" id="UP001296873"/>
    </source>
</evidence>
<accession>A0ABS1DD29</accession>
<dbReference type="InterPro" id="IPR016181">
    <property type="entry name" value="Acyl_CoA_acyltransferase"/>
</dbReference>
<dbReference type="PANTHER" id="PTHR43877">
    <property type="entry name" value="AMINOALKYLPHOSPHONATE N-ACETYLTRANSFERASE-RELATED-RELATED"/>
    <property type="match status" value="1"/>
</dbReference>
<dbReference type="CDD" id="cd04301">
    <property type="entry name" value="NAT_SF"/>
    <property type="match status" value="1"/>
</dbReference>
<dbReference type="Pfam" id="PF00583">
    <property type="entry name" value="Acetyltransf_1"/>
    <property type="match status" value="1"/>
</dbReference>
<proteinExistence type="predicted"/>
<comment type="caution">
    <text evidence="4">The sequence shown here is derived from an EMBL/GenBank/DDBJ whole genome shotgun (WGS) entry which is preliminary data.</text>
</comment>
<keyword evidence="1" id="KW-0808">Transferase</keyword>
<keyword evidence="2" id="KW-0012">Acyltransferase</keyword>
<evidence type="ECO:0000259" key="3">
    <source>
        <dbReference type="PROSITE" id="PS51186"/>
    </source>
</evidence>
<keyword evidence="5" id="KW-1185">Reference proteome</keyword>
<dbReference type="EMBL" id="NRRL01000021">
    <property type="protein sequence ID" value="MBK1668310.1"/>
    <property type="molecule type" value="Genomic_DNA"/>
</dbReference>
<protein>
    <recommendedName>
        <fullName evidence="3">N-acetyltransferase domain-containing protein</fullName>
    </recommendedName>
</protein>